<evidence type="ECO:0000313" key="2">
    <source>
        <dbReference type="EMBL" id="CAK0855516.1"/>
    </source>
</evidence>
<protein>
    <submittedName>
        <fullName evidence="2">Uncharacterized protein</fullName>
    </submittedName>
</protein>
<name>A0ABN9U8N4_9DINO</name>
<evidence type="ECO:0000313" key="3">
    <source>
        <dbReference type="Proteomes" id="UP001189429"/>
    </source>
</evidence>
<sequence>MTKSTLLADVKASSWLPFFGCLVMWAQEYPHLKIVHELGRQHNVVGPWMEKFQDAAASYIADKISLPKLHGTFKKRDKARGKKGVKKTISKKKQATFIVQADEVFHHKSKVSRLAPGTRPKKKQAWLRGAVVQGSPEHFVFRVLEHPEDALDGRPRGKEEMVTNFDTLGLREGMAVATDGWRATIAAVEHIKDRDGWSDRDLKHEIVVHPKREVKHQRGFTTTHIENRWWVPKRWLKKRLGGRLPTTSDRRKWARWVTELQYRNAVAKSHSMDGGHAYSLPTKAFLSHVAEVTRAGRGALTRRVISRLGSACDAGNMLGSWAHGVRTGAAVFAAQELRLVRGPAQPAAVAAAFGAAAAPAGGPPTAAPDASGLFGRHETGGTSDLFGDGFPSMSTPTGVFGTGAPQSPKATPGDVSSLF</sequence>
<keyword evidence="3" id="KW-1185">Reference proteome</keyword>
<comment type="caution">
    <text evidence="2">The sequence shown here is derived from an EMBL/GenBank/DDBJ whole genome shotgun (WGS) entry which is preliminary data.</text>
</comment>
<evidence type="ECO:0000256" key="1">
    <source>
        <dbReference type="SAM" id="MobiDB-lite"/>
    </source>
</evidence>
<feature type="region of interest" description="Disordered" evidence="1">
    <location>
        <begin position="394"/>
        <end position="419"/>
    </location>
</feature>
<dbReference type="Proteomes" id="UP001189429">
    <property type="component" value="Unassembled WGS sequence"/>
</dbReference>
<dbReference type="EMBL" id="CAUYUJ010015560">
    <property type="protein sequence ID" value="CAK0855516.1"/>
    <property type="molecule type" value="Genomic_DNA"/>
</dbReference>
<organism evidence="2 3">
    <name type="scientific">Prorocentrum cordatum</name>
    <dbReference type="NCBI Taxonomy" id="2364126"/>
    <lineage>
        <taxon>Eukaryota</taxon>
        <taxon>Sar</taxon>
        <taxon>Alveolata</taxon>
        <taxon>Dinophyceae</taxon>
        <taxon>Prorocentrales</taxon>
        <taxon>Prorocentraceae</taxon>
        <taxon>Prorocentrum</taxon>
    </lineage>
</organism>
<gene>
    <name evidence="2" type="ORF">PCOR1329_LOCUS46234</name>
</gene>
<reference evidence="2" key="1">
    <citation type="submission" date="2023-10" db="EMBL/GenBank/DDBJ databases">
        <authorList>
            <person name="Chen Y."/>
            <person name="Shah S."/>
            <person name="Dougan E. K."/>
            <person name="Thang M."/>
            <person name="Chan C."/>
        </authorList>
    </citation>
    <scope>NUCLEOTIDE SEQUENCE [LARGE SCALE GENOMIC DNA]</scope>
</reference>
<proteinExistence type="predicted"/>
<accession>A0ABN9U8N4</accession>